<dbReference type="AlphaFoldDB" id="A0A0C9VJ42"/>
<reference evidence="1 2" key="1">
    <citation type="submission" date="2014-06" db="EMBL/GenBank/DDBJ databases">
        <title>Evolutionary Origins and Diversification of the Mycorrhizal Mutualists.</title>
        <authorList>
            <consortium name="DOE Joint Genome Institute"/>
            <consortium name="Mycorrhizal Genomics Consortium"/>
            <person name="Kohler A."/>
            <person name="Kuo A."/>
            <person name="Nagy L.G."/>
            <person name="Floudas D."/>
            <person name="Copeland A."/>
            <person name="Barry K.W."/>
            <person name="Cichocki N."/>
            <person name="Veneault-Fourrey C."/>
            <person name="LaButti K."/>
            <person name="Lindquist E.A."/>
            <person name="Lipzen A."/>
            <person name="Lundell T."/>
            <person name="Morin E."/>
            <person name="Murat C."/>
            <person name="Riley R."/>
            <person name="Ohm R."/>
            <person name="Sun H."/>
            <person name="Tunlid A."/>
            <person name="Henrissat B."/>
            <person name="Grigoriev I.V."/>
            <person name="Hibbett D.S."/>
            <person name="Martin F."/>
        </authorList>
    </citation>
    <scope>NUCLEOTIDE SEQUENCE [LARGE SCALE GENOMIC DNA]</scope>
    <source>
        <strain evidence="1 2">SS14</strain>
    </source>
</reference>
<dbReference type="EMBL" id="KN837168">
    <property type="protein sequence ID" value="KIJ37615.1"/>
    <property type="molecule type" value="Genomic_DNA"/>
</dbReference>
<dbReference type="HOGENOM" id="CLU_158155_0_0_1"/>
<protein>
    <submittedName>
        <fullName evidence="1">Uncharacterized protein</fullName>
    </submittedName>
</protein>
<name>A0A0C9VJ42_SPHS4</name>
<gene>
    <name evidence="1" type="ORF">M422DRAFT_259974</name>
</gene>
<keyword evidence="2" id="KW-1185">Reference proteome</keyword>
<proteinExistence type="predicted"/>
<evidence type="ECO:0000313" key="1">
    <source>
        <dbReference type="EMBL" id="KIJ37615.1"/>
    </source>
</evidence>
<accession>A0A0C9VJ42</accession>
<sequence length="132" mass="14869">MNFSDPKQQWGGAVQFPTQAQVGSAMAQYSPAMAAVVCPPKMENARLKASKEYYEAQKKASLDSWSDTATLVDCYGNGVVWRTIWLLSFYTLTLSRLSFRRPEPRCPGSITCPDPKTLKYWIDINDISTYTL</sequence>
<dbReference type="Proteomes" id="UP000054279">
    <property type="component" value="Unassembled WGS sequence"/>
</dbReference>
<evidence type="ECO:0000313" key="2">
    <source>
        <dbReference type="Proteomes" id="UP000054279"/>
    </source>
</evidence>
<organism evidence="1 2">
    <name type="scientific">Sphaerobolus stellatus (strain SS14)</name>
    <dbReference type="NCBI Taxonomy" id="990650"/>
    <lineage>
        <taxon>Eukaryota</taxon>
        <taxon>Fungi</taxon>
        <taxon>Dikarya</taxon>
        <taxon>Basidiomycota</taxon>
        <taxon>Agaricomycotina</taxon>
        <taxon>Agaricomycetes</taxon>
        <taxon>Phallomycetidae</taxon>
        <taxon>Geastrales</taxon>
        <taxon>Sphaerobolaceae</taxon>
        <taxon>Sphaerobolus</taxon>
    </lineage>
</organism>